<reference evidence="1 2" key="1">
    <citation type="journal article" date="2010" name="J. Bacteriol.">
        <title>Complete Genome Sequence of Cronobacter turicensis LMG 23827, a foodborne pathogen causing deaths in neonates.</title>
        <authorList>
            <person name="Stephan R."/>
            <person name="Lehner A."/>
            <person name="Tischler P."/>
            <person name="Rattei T."/>
        </authorList>
    </citation>
    <scope>NUCLEOTIDE SEQUENCE [LARGE SCALE GENOMIC DNA]</scope>
    <source>
        <strain evidence="2">DSM 18703 / CCUG 55852 / LMG 23827 / z3032</strain>
    </source>
</reference>
<dbReference type="PATRIC" id="fig|693216.3.peg.1901"/>
<accession>C9Y3N8</accession>
<reference evidence="2" key="2">
    <citation type="journal article" date="2011" name="J. Bacteriol.">
        <title>Complete genome sequence of Cronobacter turicensis LMG 23827, a food-borne pathogen causing deaths in neonates.</title>
        <authorList>
            <person name="Stephan R."/>
            <person name="Lehner A."/>
            <person name="Tischler P."/>
            <person name="Rattei T."/>
        </authorList>
    </citation>
    <scope>NUCLEOTIDE SEQUENCE [LARGE SCALE GENOMIC DNA]</scope>
    <source>
        <strain evidence="2">DSM 18703 / CCUG 55852 / LMG 23827 / z3032</strain>
    </source>
</reference>
<dbReference type="HOGENOM" id="CLU_3173178_0_0_6"/>
<dbReference type="AlphaFoldDB" id="C9Y3N8"/>
<evidence type="ECO:0000313" key="1">
    <source>
        <dbReference type="EMBL" id="CBA30628.1"/>
    </source>
</evidence>
<evidence type="ECO:0000313" key="2">
    <source>
        <dbReference type="Proteomes" id="UP000002069"/>
    </source>
</evidence>
<name>C9Y3N8_CROTZ</name>
<organism evidence="1 2">
    <name type="scientific">Cronobacter turicensis (strain DSM 18703 / CCUG 55852 / LMG 23827 / z3032)</name>
    <dbReference type="NCBI Taxonomy" id="693216"/>
    <lineage>
        <taxon>Bacteria</taxon>
        <taxon>Pseudomonadati</taxon>
        <taxon>Pseudomonadota</taxon>
        <taxon>Gammaproteobacteria</taxon>
        <taxon>Enterobacterales</taxon>
        <taxon>Enterobacteriaceae</taxon>
        <taxon>Cronobacter</taxon>
    </lineage>
</organism>
<gene>
    <name evidence="1" type="ordered locus">Ctu_20100</name>
</gene>
<dbReference type="Proteomes" id="UP000002069">
    <property type="component" value="Chromosome"/>
</dbReference>
<proteinExistence type="predicted"/>
<keyword evidence="2" id="KW-1185">Reference proteome</keyword>
<protein>
    <submittedName>
        <fullName evidence="1">Uncharacterized protein</fullName>
    </submittedName>
</protein>
<dbReference type="EMBL" id="FN543093">
    <property type="protein sequence ID" value="CBA30628.1"/>
    <property type="molecule type" value="Genomic_DNA"/>
</dbReference>
<dbReference type="KEGG" id="ctu:CTU_20100"/>
<sequence>MHGFQLWFTYCRKKAENRHERDIASAGEARYSFSLGAGPALILKENS</sequence>